<dbReference type="Proteomes" id="UP000239720">
    <property type="component" value="Unassembled WGS sequence"/>
</dbReference>
<evidence type="ECO:0000313" key="10">
    <source>
        <dbReference type="EMBL" id="AUG57752.1"/>
    </source>
</evidence>
<dbReference type="InterPro" id="IPR010720">
    <property type="entry name" value="Alpha-L-AF_C"/>
</dbReference>
<dbReference type="InterPro" id="IPR055235">
    <property type="entry name" value="ASD1_cat"/>
</dbReference>
<dbReference type="Gene3D" id="2.60.40.1180">
    <property type="entry name" value="Golgi alpha-mannosidase II"/>
    <property type="match status" value="1"/>
</dbReference>
<dbReference type="Pfam" id="PF06964">
    <property type="entry name" value="Alpha-L-AF_C"/>
    <property type="match status" value="1"/>
</dbReference>
<evidence type="ECO:0000256" key="5">
    <source>
        <dbReference type="ARBA" id="ARBA00012670"/>
    </source>
</evidence>
<dbReference type="EMBL" id="CP025197">
    <property type="protein sequence ID" value="AUG57752.1"/>
    <property type="molecule type" value="Genomic_DNA"/>
</dbReference>
<dbReference type="KEGG" id="hsc:HVS_09240"/>
<dbReference type="SUPFAM" id="SSF51445">
    <property type="entry name" value="(Trans)glycosidases"/>
    <property type="match status" value="1"/>
</dbReference>
<evidence type="ECO:0000256" key="7">
    <source>
        <dbReference type="ARBA" id="ARBA00023277"/>
    </source>
</evidence>
<sequence>MKKSKIVIDRHFIIDKIDRNIYGSFVEQMGRSIYEGIYYPGSPFADEDGFRKDVIKLVSELNIPIIRYPGGNFVSGFIWEDSVGPKNERPARLELAWSTIETNEFGLNEFMDWCKKVNTKPMMAVNLGTRGIEAARNLLEYCNFEGGTYWSDLRKKHGYEKPHNIKVWCLGNEMDGDWQIGSKTAYEYGRIANETAKVMKMIDPDIKLVACGSSGRGMPTFGDWEMTVLDLAYDNIDYISLHAYYGNQANDPADYLANSMDMESFITSVIAMCDAIKGKKRSKKQINLSFDEWNVWYHTLESDKSLEKWQYISPRLEDVYNFEDALLVGSMMITLLRHCHRIKIACMAQLVNVIGPIMTSDTGAWRQTIFYPFFHASNYANGKVLNTLVYSPKYDSKNYTDVPYLDAVMVENEEKDEVVLLAVNKDLEEDMEVTCDMRQYENYEVKKHIVLYHPDLKAVNTEDNPDNVAPTIETGAKIDDGIFSAVLKKHSWNVIVLGKK</sequence>
<keyword evidence="6 10" id="KW-0378">Hydrolase</keyword>
<gene>
    <name evidence="10" type="primary">abfA</name>
    <name evidence="11" type="ORF">B9R14_13365</name>
    <name evidence="10" type="ORF">HVS_09240</name>
</gene>
<protein>
    <recommendedName>
        <fullName evidence="5">non-reducing end alpha-L-arabinofuranosidase</fullName>
        <ecNumber evidence="5">3.2.1.55</ecNumber>
    </recommendedName>
</protein>
<dbReference type="AlphaFoldDB" id="A0A2K9E1Y4"/>
<dbReference type="PANTHER" id="PTHR43576">
    <property type="entry name" value="ALPHA-L-ARABINOFURANOSIDASE C-RELATED"/>
    <property type="match status" value="1"/>
</dbReference>
<evidence type="ECO:0000313" key="12">
    <source>
        <dbReference type="Proteomes" id="UP000233534"/>
    </source>
</evidence>
<keyword evidence="12" id="KW-1185">Reference proteome</keyword>
<evidence type="ECO:0000256" key="6">
    <source>
        <dbReference type="ARBA" id="ARBA00022801"/>
    </source>
</evidence>
<dbReference type="OrthoDB" id="9758333at2"/>
<dbReference type="EC" id="3.2.1.55" evidence="5"/>
<accession>A0A2K9E1Y4</accession>
<evidence type="ECO:0000313" key="13">
    <source>
        <dbReference type="Proteomes" id="UP000239720"/>
    </source>
</evidence>
<dbReference type="GO" id="GO:0046373">
    <property type="term" value="P:L-arabinose metabolic process"/>
    <property type="evidence" value="ECO:0007669"/>
    <property type="project" value="InterPro"/>
</dbReference>
<dbReference type="Pfam" id="PF22848">
    <property type="entry name" value="ASD1_dom"/>
    <property type="match status" value="1"/>
</dbReference>
<comment type="similarity">
    <text evidence="3">Belongs to the glycosyl hydrolase 51 family.</text>
</comment>
<dbReference type="RefSeq" id="WP_101301469.1">
    <property type="nucleotide sequence ID" value="NZ_CP025197.1"/>
</dbReference>
<name>A0A2K9E1Y4_9FIRM</name>
<comment type="catalytic activity">
    <reaction evidence="1">
        <text>Hydrolysis of terminal non-reducing alpha-L-arabinofuranoside residues in alpha-L-arabinosides.</text>
        <dbReference type="EC" id="3.2.1.55"/>
    </reaction>
</comment>
<keyword evidence="7" id="KW-0119">Carbohydrate metabolism</keyword>
<evidence type="ECO:0000256" key="4">
    <source>
        <dbReference type="ARBA" id="ARBA00011165"/>
    </source>
</evidence>
<dbReference type="PANTHER" id="PTHR43576:SF3">
    <property type="entry name" value="ALPHA-L-ARABINOFURANOSIDASE C"/>
    <property type="match status" value="1"/>
</dbReference>
<evidence type="ECO:0000256" key="1">
    <source>
        <dbReference type="ARBA" id="ARBA00001462"/>
    </source>
</evidence>
<dbReference type="Gene3D" id="3.20.20.80">
    <property type="entry name" value="Glycosidases"/>
    <property type="match status" value="1"/>
</dbReference>
<keyword evidence="8 10" id="KW-0326">Glycosidase</keyword>
<reference evidence="11 13" key="2">
    <citation type="journal article" date="2018" name="Syst. Appl. Microbiol.">
        <title>Characterization and high-quality draft genome sequence of Herbivorax saccincola A7, an anaerobic, alkaliphilic, thermophilic, cellulolytic, and xylanolytic bacterium.</title>
        <authorList>
            <person name="Aikawa S."/>
            <person name="Baramee S."/>
            <person name="Sermsathanaswadi J."/>
            <person name="Thianheng P."/>
            <person name="Tachaapaikoon C."/>
            <person name="Shikata A."/>
            <person name="Waeonukul R."/>
            <person name="Pason P."/>
            <person name="Ratanakhanokchai K."/>
            <person name="Kosugi A."/>
        </authorList>
    </citation>
    <scope>NUCLEOTIDE SEQUENCE [LARGE SCALE GENOMIC DNA]</scope>
    <source>
        <strain evidence="11 13">A7</strain>
    </source>
</reference>
<feature type="domain" description="Alpha-L-arabinofuranosidase C-terminal" evidence="9">
    <location>
        <begin position="291"/>
        <end position="491"/>
    </location>
</feature>
<proteinExistence type="inferred from homology"/>
<comment type="pathway">
    <text evidence="2">Glycan metabolism.</text>
</comment>
<comment type="subunit">
    <text evidence="4">Homohexamer; trimer of dimers.</text>
</comment>
<dbReference type="EMBL" id="NEMB01000003">
    <property type="protein sequence ID" value="PQQ67640.1"/>
    <property type="molecule type" value="Genomic_DNA"/>
</dbReference>
<dbReference type="InterPro" id="IPR017853">
    <property type="entry name" value="GH"/>
</dbReference>
<dbReference type="GO" id="GO:0046556">
    <property type="term" value="F:alpha-L-arabinofuranosidase activity"/>
    <property type="evidence" value="ECO:0007669"/>
    <property type="project" value="UniProtKB-EC"/>
</dbReference>
<evidence type="ECO:0000313" key="11">
    <source>
        <dbReference type="EMBL" id="PQQ67640.1"/>
    </source>
</evidence>
<dbReference type="SMART" id="SM00813">
    <property type="entry name" value="Alpha-L-AF_C"/>
    <property type="match status" value="1"/>
</dbReference>
<dbReference type="InterPro" id="IPR013780">
    <property type="entry name" value="Glyco_hydro_b"/>
</dbReference>
<evidence type="ECO:0000259" key="9">
    <source>
        <dbReference type="SMART" id="SM00813"/>
    </source>
</evidence>
<dbReference type="SUPFAM" id="SSF51011">
    <property type="entry name" value="Glycosyl hydrolase domain"/>
    <property type="match status" value="1"/>
</dbReference>
<evidence type="ECO:0000256" key="3">
    <source>
        <dbReference type="ARBA" id="ARBA00007186"/>
    </source>
</evidence>
<dbReference type="GO" id="GO:0000272">
    <property type="term" value="P:polysaccharide catabolic process"/>
    <property type="evidence" value="ECO:0007669"/>
    <property type="project" value="TreeGrafter"/>
</dbReference>
<organism evidence="10 12">
    <name type="scientific">Acetivibrio saccincola</name>
    <dbReference type="NCBI Taxonomy" id="1677857"/>
    <lineage>
        <taxon>Bacteria</taxon>
        <taxon>Bacillati</taxon>
        <taxon>Bacillota</taxon>
        <taxon>Clostridia</taxon>
        <taxon>Eubacteriales</taxon>
        <taxon>Oscillospiraceae</taxon>
        <taxon>Acetivibrio</taxon>
    </lineage>
</organism>
<evidence type="ECO:0000256" key="8">
    <source>
        <dbReference type="ARBA" id="ARBA00023295"/>
    </source>
</evidence>
<dbReference type="Proteomes" id="UP000233534">
    <property type="component" value="Chromosome"/>
</dbReference>
<evidence type="ECO:0000256" key="2">
    <source>
        <dbReference type="ARBA" id="ARBA00004881"/>
    </source>
</evidence>
<reference evidence="10 12" key="1">
    <citation type="submission" date="2017-12" db="EMBL/GenBank/DDBJ databases">
        <title>Complete genome sequence of Herbivorax saccincola GGR1, a novel Cellulosome-producing hydrolytic bacterium in a thermophilic biogas plant, established by Illumina and Nanopore MinION sequencing.</title>
        <authorList>
            <person name="Pechtl A."/>
            <person name="Ruckert C."/>
            <person name="Koeck D.E."/>
            <person name="Maus I."/>
            <person name="Winkler A."/>
            <person name="Kalinowski J."/>
            <person name="Puhler A."/>
            <person name="Schwarz W.W."/>
            <person name="Zverlov V.V."/>
            <person name="Schluter A."/>
            <person name="Liebl W."/>
        </authorList>
    </citation>
    <scope>NUCLEOTIDE SEQUENCE [LARGE SCALE GENOMIC DNA]</scope>
    <source>
        <strain evidence="10">GGR1</strain>
        <strain evidence="12">SR1</strain>
    </source>
</reference>